<comment type="caution">
    <text evidence="3">The sequence shown here is derived from an EMBL/GenBank/DDBJ whole genome shotgun (WGS) entry which is preliminary data.</text>
</comment>
<keyword evidence="4" id="KW-1185">Reference proteome</keyword>
<dbReference type="InterPro" id="IPR019180">
    <property type="entry name" value="Oxidoreductase-like_N"/>
</dbReference>
<accession>A0A6I2L5Y2</accession>
<dbReference type="RefSeq" id="WP_154380201.1">
    <property type="nucleotide sequence ID" value="NZ_WKJK01000012.1"/>
</dbReference>
<evidence type="ECO:0000313" key="3">
    <source>
        <dbReference type="EMBL" id="MRW92617.1"/>
    </source>
</evidence>
<feature type="domain" description="Oxidoreductase-like" evidence="2">
    <location>
        <begin position="13"/>
        <end position="50"/>
    </location>
</feature>
<dbReference type="EMBL" id="WKJK01000012">
    <property type="protein sequence ID" value="MRW92617.1"/>
    <property type="molecule type" value="Genomic_DNA"/>
</dbReference>
<dbReference type="Proteomes" id="UP000433309">
    <property type="component" value="Unassembled WGS sequence"/>
</dbReference>
<protein>
    <submittedName>
        <fullName evidence="3">Oxidoreductase-like protein</fullName>
    </submittedName>
</protein>
<dbReference type="PANTHER" id="PTHR21193">
    <property type="entry name" value="OXIDOREDUCTASE-LIKE DOMAIN-CONTAINING PROTEIN 1"/>
    <property type="match status" value="1"/>
</dbReference>
<sequence>MNPVTDNDPKPEPPTPPEPGDCCHSGCTYCVDDLYQEELDRYRAALAAWQERNSGVRSIISTRPEP</sequence>
<reference evidence="3 4" key="1">
    <citation type="submission" date="2019-11" db="EMBL/GenBank/DDBJ databases">
        <title>Novel species isolated from a subtropical stream in China.</title>
        <authorList>
            <person name="Lu H."/>
        </authorList>
    </citation>
    <scope>NUCLEOTIDE SEQUENCE [LARGE SCALE GENOMIC DNA]</scope>
    <source>
        <strain evidence="3 4">FT80W</strain>
    </source>
</reference>
<dbReference type="PANTHER" id="PTHR21193:SF3">
    <property type="entry name" value="OXIDOREDUCTASE-LIKE DOMAIN-CONTAINING PROTEIN 1"/>
    <property type="match status" value="1"/>
</dbReference>
<proteinExistence type="predicted"/>
<evidence type="ECO:0000256" key="1">
    <source>
        <dbReference type="SAM" id="MobiDB-lite"/>
    </source>
</evidence>
<dbReference type="Pfam" id="PF09791">
    <property type="entry name" value="Oxidored-like"/>
    <property type="match status" value="1"/>
</dbReference>
<organism evidence="3 4">
    <name type="scientific">Duganella guangzhouensis</name>
    <dbReference type="NCBI Taxonomy" id="2666084"/>
    <lineage>
        <taxon>Bacteria</taxon>
        <taxon>Pseudomonadati</taxon>
        <taxon>Pseudomonadota</taxon>
        <taxon>Betaproteobacteria</taxon>
        <taxon>Burkholderiales</taxon>
        <taxon>Oxalobacteraceae</taxon>
        <taxon>Telluria group</taxon>
        <taxon>Duganella</taxon>
    </lineage>
</organism>
<name>A0A6I2L5Y2_9BURK</name>
<evidence type="ECO:0000313" key="4">
    <source>
        <dbReference type="Proteomes" id="UP000433309"/>
    </source>
</evidence>
<gene>
    <name evidence="3" type="ORF">GJ699_21695</name>
</gene>
<evidence type="ECO:0000259" key="2">
    <source>
        <dbReference type="Pfam" id="PF09791"/>
    </source>
</evidence>
<dbReference type="InterPro" id="IPR039251">
    <property type="entry name" value="OXLD1"/>
</dbReference>
<dbReference type="AlphaFoldDB" id="A0A6I2L5Y2"/>
<feature type="region of interest" description="Disordered" evidence="1">
    <location>
        <begin position="1"/>
        <end position="21"/>
    </location>
</feature>